<reference evidence="1 2" key="1">
    <citation type="submission" date="2019-07" db="EMBL/GenBank/DDBJ databases">
        <title>Whole genome shotgun sequence of Brevifollis gellanilyticus NBRC 108608.</title>
        <authorList>
            <person name="Hosoyama A."/>
            <person name="Uohara A."/>
            <person name="Ohji S."/>
            <person name="Ichikawa N."/>
        </authorList>
    </citation>
    <scope>NUCLEOTIDE SEQUENCE [LARGE SCALE GENOMIC DNA]</scope>
    <source>
        <strain evidence="1 2">NBRC 108608</strain>
    </source>
</reference>
<dbReference type="Proteomes" id="UP000321577">
    <property type="component" value="Unassembled WGS sequence"/>
</dbReference>
<proteinExistence type="predicted"/>
<protein>
    <submittedName>
        <fullName evidence="1">Uncharacterized protein</fullName>
    </submittedName>
</protein>
<dbReference type="EMBL" id="BKAG01000018">
    <property type="protein sequence ID" value="GEP43494.1"/>
    <property type="molecule type" value="Genomic_DNA"/>
</dbReference>
<evidence type="ECO:0000313" key="2">
    <source>
        <dbReference type="Proteomes" id="UP000321577"/>
    </source>
</evidence>
<dbReference type="AlphaFoldDB" id="A0A512M9S9"/>
<comment type="caution">
    <text evidence="1">The sequence shown here is derived from an EMBL/GenBank/DDBJ whole genome shotgun (WGS) entry which is preliminary data.</text>
</comment>
<gene>
    <name evidence="1" type="ORF">BGE01nite_27850</name>
</gene>
<sequence>MYMGLSLEFIAGPEHAVQEAIAGNWYDWLLDRDDDLLRADFSLHLIPTDLDRLSECFGEVTGRNSTFLRPHLKVVVDTEDGGILSVAPDWVKYVSVCDLESVDVITNLWCQKMEKDHEGENLTPTEEMRAAVSALIALTVAAVRLDLAVVHGWHC</sequence>
<organism evidence="1 2">
    <name type="scientific">Brevifollis gellanilyticus</name>
    <dbReference type="NCBI Taxonomy" id="748831"/>
    <lineage>
        <taxon>Bacteria</taxon>
        <taxon>Pseudomonadati</taxon>
        <taxon>Verrucomicrobiota</taxon>
        <taxon>Verrucomicrobiia</taxon>
        <taxon>Verrucomicrobiales</taxon>
        <taxon>Verrucomicrobiaceae</taxon>
    </lineage>
</organism>
<name>A0A512M9S9_9BACT</name>
<accession>A0A512M9S9</accession>
<evidence type="ECO:0000313" key="1">
    <source>
        <dbReference type="EMBL" id="GEP43494.1"/>
    </source>
</evidence>
<keyword evidence="2" id="KW-1185">Reference proteome</keyword>